<comment type="caution">
    <text evidence="2">The sequence shown here is derived from an EMBL/GenBank/DDBJ whole genome shotgun (WGS) entry which is preliminary data.</text>
</comment>
<gene>
    <name evidence="2" type="ORF">HGP29_25030</name>
</gene>
<dbReference type="InterPro" id="IPR000595">
    <property type="entry name" value="cNMP-bd_dom"/>
</dbReference>
<evidence type="ECO:0000313" key="3">
    <source>
        <dbReference type="Proteomes" id="UP000585050"/>
    </source>
</evidence>
<feature type="domain" description="Cyclic nucleotide-binding" evidence="1">
    <location>
        <begin position="29"/>
        <end position="110"/>
    </location>
</feature>
<dbReference type="InterPro" id="IPR018490">
    <property type="entry name" value="cNMP-bd_dom_sf"/>
</dbReference>
<dbReference type="Pfam" id="PF00027">
    <property type="entry name" value="cNMP_binding"/>
    <property type="match status" value="1"/>
</dbReference>
<name>A0A7X8SQL0_9BACT</name>
<dbReference type="Gene3D" id="2.60.120.10">
    <property type="entry name" value="Jelly Rolls"/>
    <property type="match status" value="1"/>
</dbReference>
<dbReference type="AlphaFoldDB" id="A0A7X8SQL0"/>
<accession>A0A7X8SQL0</accession>
<sequence length="191" mass="22641">MEDLIKAAFNGVDLTEEEWQFIKDRIALQHFKKGDILLKEKDEVLTQYYVIEGCLRSFFIDTHEREHTLQFAIHDWWISDYTAYFDASTAILTIECIQDTTVLELSRITQKEVFEKIPKVESFFRDKLEHSFGAFQLRIINNLSKTAKEKYLDFLTSHKQIEKHIKNYHIASYLGITTESLSRIRRELAKQ</sequence>
<evidence type="ECO:0000259" key="1">
    <source>
        <dbReference type="Pfam" id="PF00027"/>
    </source>
</evidence>
<organism evidence="2 3">
    <name type="scientific">Flammeovirga agarivorans</name>
    <dbReference type="NCBI Taxonomy" id="2726742"/>
    <lineage>
        <taxon>Bacteria</taxon>
        <taxon>Pseudomonadati</taxon>
        <taxon>Bacteroidota</taxon>
        <taxon>Cytophagia</taxon>
        <taxon>Cytophagales</taxon>
        <taxon>Flammeovirgaceae</taxon>
        <taxon>Flammeovirga</taxon>
    </lineage>
</organism>
<keyword evidence="3" id="KW-1185">Reference proteome</keyword>
<dbReference type="Proteomes" id="UP000585050">
    <property type="component" value="Unassembled WGS sequence"/>
</dbReference>
<reference evidence="2 3" key="1">
    <citation type="submission" date="2020-04" db="EMBL/GenBank/DDBJ databases">
        <title>Flammeovirga sp. SR4, a novel species isolated from seawater.</title>
        <authorList>
            <person name="Wang X."/>
        </authorList>
    </citation>
    <scope>NUCLEOTIDE SEQUENCE [LARGE SCALE GENOMIC DNA]</scope>
    <source>
        <strain evidence="2 3">SR4</strain>
    </source>
</reference>
<dbReference type="SUPFAM" id="SSF51206">
    <property type="entry name" value="cAMP-binding domain-like"/>
    <property type="match status" value="1"/>
</dbReference>
<protein>
    <submittedName>
        <fullName evidence="2">Crp/Fnr family transcriptional regulator</fullName>
    </submittedName>
</protein>
<dbReference type="EMBL" id="JABAIL010000012">
    <property type="protein sequence ID" value="NLR94493.1"/>
    <property type="molecule type" value="Genomic_DNA"/>
</dbReference>
<evidence type="ECO:0000313" key="2">
    <source>
        <dbReference type="EMBL" id="NLR94493.1"/>
    </source>
</evidence>
<proteinExistence type="predicted"/>
<dbReference type="InterPro" id="IPR014710">
    <property type="entry name" value="RmlC-like_jellyroll"/>
</dbReference>
<dbReference type="RefSeq" id="WP_168885199.1">
    <property type="nucleotide sequence ID" value="NZ_JABAIL010000012.1"/>
</dbReference>